<evidence type="ECO:0000259" key="6">
    <source>
        <dbReference type="PROSITE" id="PS50048"/>
    </source>
</evidence>
<dbReference type="GO" id="GO:0006351">
    <property type="term" value="P:DNA-templated transcription"/>
    <property type="evidence" value="ECO:0007669"/>
    <property type="project" value="InterPro"/>
</dbReference>
<keyword evidence="2" id="KW-0479">Metal-binding</keyword>
<feature type="region of interest" description="Disordered" evidence="5">
    <location>
        <begin position="1643"/>
        <end position="1666"/>
    </location>
</feature>
<keyword evidence="9" id="KW-1185">Reference proteome</keyword>
<dbReference type="STRING" id="436010.A0A167WGA4"/>
<dbReference type="SMART" id="SM00906">
    <property type="entry name" value="Fungal_trans"/>
    <property type="match status" value="2"/>
</dbReference>
<feature type="compositionally biased region" description="Polar residues" evidence="5">
    <location>
        <begin position="1648"/>
        <end position="1658"/>
    </location>
</feature>
<dbReference type="PROSITE" id="PS00463">
    <property type="entry name" value="ZN2_CY6_FUNGAL_1"/>
    <property type="match status" value="2"/>
</dbReference>
<comment type="subcellular location">
    <subcellularLocation>
        <location evidence="1">Nucleus</location>
    </subcellularLocation>
</comment>
<dbReference type="Proteomes" id="UP000076532">
    <property type="component" value="Unassembled WGS sequence"/>
</dbReference>
<dbReference type="InterPro" id="IPR017896">
    <property type="entry name" value="4Fe4S_Fe-S-bd"/>
</dbReference>
<evidence type="ECO:0000256" key="4">
    <source>
        <dbReference type="SAM" id="Coils"/>
    </source>
</evidence>
<evidence type="ECO:0000259" key="7">
    <source>
        <dbReference type="PROSITE" id="PS51379"/>
    </source>
</evidence>
<organism evidence="8 9">
    <name type="scientific">Athelia psychrophila</name>
    <dbReference type="NCBI Taxonomy" id="1759441"/>
    <lineage>
        <taxon>Eukaryota</taxon>
        <taxon>Fungi</taxon>
        <taxon>Dikarya</taxon>
        <taxon>Basidiomycota</taxon>
        <taxon>Agaricomycotina</taxon>
        <taxon>Agaricomycetes</taxon>
        <taxon>Agaricomycetidae</taxon>
        <taxon>Atheliales</taxon>
        <taxon>Atheliaceae</taxon>
        <taxon>Athelia</taxon>
    </lineage>
</organism>
<dbReference type="InterPro" id="IPR050613">
    <property type="entry name" value="Sec_Metabolite_Reg"/>
</dbReference>
<dbReference type="PROSITE" id="PS50048">
    <property type="entry name" value="ZN2_CY6_FUNGAL_2"/>
    <property type="match status" value="2"/>
</dbReference>
<feature type="region of interest" description="Disordered" evidence="5">
    <location>
        <begin position="1"/>
        <end position="24"/>
    </location>
</feature>
<dbReference type="SMART" id="SM00066">
    <property type="entry name" value="GAL4"/>
    <property type="match status" value="2"/>
</dbReference>
<sequence length="1830" mass="202789">MPVDPRNTSSPRTAPNRKLTSDEEIELKRSRGEISCAECRRSKLKCDKQIPCGTCARRGCSNICPNGIFTPGQTAKSFSPDTDHLHRKIFEMGQRIRQLEDALAILQSNISTEPHALLAEHSVSVKYLSVKSEPDIPMVPKEEIEETLNSFGTLTIGDSGEHKYFGASAGAETLLLVRLFSDLEAFSHPNFAYPWQASTTLRLQTEDFDLNPNLDGAPLLNDLASISFRDGGCTTGSETYENAMTMLFACLPPRPRAWSLCEIYLEHASWHVHLATRQDLIEDHLTPVYNAKKEREDPAFDSESYTQIAPHKFAFLYLIFAQAVLVDLTLPACHADGEKYHQYARAAMALRSFIDSPTVETVQAILLMVHYRSFAGERYTRDSIWVLGSLGCKLAQSIGLHRDPGRWHMDEKTVQIRRRIFWEVYTVDLFHSISLGRPPSVELSYVDCAFPTCGEDDSDAQYWNWTYQFMRDIFGSVLKLTLAATPPSYKSILKLDRKVREMVLPPSLNVFLQTDDPQTYVSAGMHMKSCLLSQFRSFSMIFIHRSFFAQALLDHPDNPLRSPYATSFLATYRAASAVIRATVKHLERYPELFMRWWVMWTHMFSAAIIVGSVVTKAPSSSMASTAFMELGLAVDLFERGAGTSERARTGMAILIALKEKASLVLCQYRSSANGGAPSPTSSIFNSEEDGTDELALFGGQTSLLISRTLARKISSRHATHNLNAMASSPISSSCASPSPSPWLDQGSLQEMHPSLMQYAALFPPTNVPSTNFTGHLASNVNPQSPDQSTASVNDFTLASWNSQISSHPNTEIHSPAVSGGLENDPNSYKHFEELYQETPATTLDTWGSNDMTDLGQMMSVDSDMDEQWMTFMKESGIVNPTTFGVCSEFLRPEDLPVGIHLASTALTSAADSTYAGDAAARFGSGFLPDSSIANFLKHIPNSSATCYSGGNHSLIPMPAHPRTTTVTSSRRNVSRKLTPNEEDLKRSRGEISCAECRRSKLKCDKQIPCGSCARRGCSSVCPNDIFTHGQTTKSFPGMDQLQHKIAEMAQRISQLEDALAILQSSVSNEPHALLVDNLLSRKSALNPLGATKPDMLTETLDAFGTLTVDDHGEAKYFGPSAGLENLISPGTAPPIFDAENSAPALLNSLAAMCSGMDGAYASDSDTFNSAMTMLFEGLPLRNRAWSLCETYLEHTSWLFQLTTRQELIEEILTPIFNAKKEREDPAFDLESYTQIPPHKFACLYLVFAHGILVDLTLPAYHVDGERYHHYALAAFSLRSLIDKPSVETVQAILLMSQYRSSAGERYTRDSVWVLGSVGCKLAQSLGMHRDPARWHMDEKTAEFRRRIFWEVYAADLFNSLSLGRPPSIELSYVDCKYPAGNGSEDLDAQYWKWKYQFIRDVFGSVLKLTLSATPPSYKAILELDCRVREMVLPPALNVFIRAEGEDADLDTGSYMKGCLLAQFRSFSMISIHKSFFAQALLDHPENPLQSPYATSFLAMYRAATAIIRVTLKRVDRHQDFFQRWWLIWAQLFSAAVVVGSVATKAPSSNMASSAFMELGLAVDLFERGAGTSERAKAALDILKKLKEKAFLGLSQHRSSTNSDSPPSTSIFNSQEDGTDELSLFGGQMRWLFSKALTANQADAEIPPASSNGALSSSRPWPDQGNLQEIHPSLVYHASLFPPKTLSTDFNSHPVPDFESQSLDQSTTIVNGFVPSAWNTHMPSHLQSEIPRLMSSSDSPNDPNSYNLSQQLYQETPSTSLDAWGSNDITDIGQMMGIDSDMDEQWMTFMKESGIVNPTTFGVGIILGPSRDKLDNRTAVECVEVRTTRPG</sequence>
<dbReference type="InterPro" id="IPR036864">
    <property type="entry name" value="Zn2-C6_fun-type_DNA-bd_sf"/>
</dbReference>
<accession>A0A167WGA4</accession>
<feature type="domain" description="4Fe-4S ferredoxin-type" evidence="7">
    <location>
        <begin position="999"/>
        <end position="1031"/>
    </location>
</feature>
<dbReference type="InterPro" id="IPR007219">
    <property type="entry name" value="XnlR_reg_dom"/>
</dbReference>
<evidence type="ECO:0000256" key="3">
    <source>
        <dbReference type="ARBA" id="ARBA00023242"/>
    </source>
</evidence>
<dbReference type="InterPro" id="IPR001138">
    <property type="entry name" value="Zn2Cys6_DnaBD"/>
</dbReference>
<evidence type="ECO:0000256" key="1">
    <source>
        <dbReference type="ARBA" id="ARBA00004123"/>
    </source>
</evidence>
<evidence type="ECO:0000313" key="8">
    <source>
        <dbReference type="EMBL" id="KZP06064.1"/>
    </source>
</evidence>
<feature type="compositionally biased region" description="Polar residues" evidence="5">
    <location>
        <begin position="1"/>
        <end position="13"/>
    </location>
</feature>
<dbReference type="GO" id="GO:0000981">
    <property type="term" value="F:DNA-binding transcription factor activity, RNA polymerase II-specific"/>
    <property type="evidence" value="ECO:0007669"/>
    <property type="project" value="InterPro"/>
</dbReference>
<feature type="domain" description="Zn(2)-C6 fungal-type" evidence="6">
    <location>
        <begin position="35"/>
        <end position="64"/>
    </location>
</feature>
<name>A0A167WGA4_9AGAM</name>
<dbReference type="PANTHER" id="PTHR31001:SF56">
    <property type="entry name" value="ZN(2)-C6 FUNGAL-TYPE DOMAIN-CONTAINING PROTEIN"/>
    <property type="match status" value="1"/>
</dbReference>
<dbReference type="OrthoDB" id="424974at2759"/>
<dbReference type="PROSITE" id="PS51379">
    <property type="entry name" value="4FE4S_FER_2"/>
    <property type="match status" value="1"/>
</dbReference>
<dbReference type="PANTHER" id="PTHR31001">
    <property type="entry name" value="UNCHARACTERIZED TRANSCRIPTIONAL REGULATORY PROTEIN"/>
    <property type="match status" value="1"/>
</dbReference>
<reference evidence="8 9" key="1">
    <citation type="journal article" date="2016" name="Mol. Biol. Evol.">
        <title>Comparative Genomics of Early-Diverging Mushroom-Forming Fungi Provides Insights into the Origins of Lignocellulose Decay Capabilities.</title>
        <authorList>
            <person name="Nagy L.G."/>
            <person name="Riley R."/>
            <person name="Tritt A."/>
            <person name="Adam C."/>
            <person name="Daum C."/>
            <person name="Floudas D."/>
            <person name="Sun H."/>
            <person name="Yadav J.S."/>
            <person name="Pangilinan J."/>
            <person name="Larsson K.H."/>
            <person name="Matsuura K."/>
            <person name="Barry K."/>
            <person name="Labutti K."/>
            <person name="Kuo R."/>
            <person name="Ohm R.A."/>
            <person name="Bhattacharya S.S."/>
            <person name="Shirouzu T."/>
            <person name="Yoshinaga Y."/>
            <person name="Martin F.M."/>
            <person name="Grigoriev I.V."/>
            <person name="Hibbett D.S."/>
        </authorList>
    </citation>
    <scope>NUCLEOTIDE SEQUENCE [LARGE SCALE GENOMIC DNA]</scope>
    <source>
        <strain evidence="8 9">CBS 109695</strain>
    </source>
</reference>
<keyword evidence="4" id="KW-0175">Coiled coil</keyword>
<keyword evidence="3" id="KW-0539">Nucleus</keyword>
<dbReference type="GO" id="GO:0005634">
    <property type="term" value="C:nucleus"/>
    <property type="evidence" value="ECO:0007669"/>
    <property type="project" value="UniProtKB-SubCell"/>
</dbReference>
<proteinExistence type="predicted"/>
<dbReference type="Pfam" id="PF00172">
    <property type="entry name" value="Zn_clus"/>
    <property type="match status" value="1"/>
</dbReference>
<dbReference type="CDD" id="cd00067">
    <property type="entry name" value="GAL4"/>
    <property type="match status" value="2"/>
</dbReference>
<dbReference type="Gene3D" id="4.10.240.10">
    <property type="entry name" value="Zn(2)-C6 fungal-type DNA-binding domain"/>
    <property type="match status" value="2"/>
</dbReference>
<evidence type="ECO:0000313" key="9">
    <source>
        <dbReference type="Proteomes" id="UP000076532"/>
    </source>
</evidence>
<feature type="domain" description="Zn(2)-C6 fungal-type" evidence="6">
    <location>
        <begin position="992"/>
        <end position="1021"/>
    </location>
</feature>
<gene>
    <name evidence="8" type="ORF">FIBSPDRAFT_940173</name>
</gene>
<dbReference type="SUPFAM" id="SSF57701">
    <property type="entry name" value="Zn2/Cys6 DNA-binding domain"/>
    <property type="match status" value="2"/>
</dbReference>
<dbReference type="EMBL" id="KV417805">
    <property type="protein sequence ID" value="KZP06064.1"/>
    <property type="molecule type" value="Genomic_DNA"/>
</dbReference>
<dbReference type="CDD" id="cd12148">
    <property type="entry name" value="fungal_TF_MHR"/>
    <property type="match status" value="2"/>
</dbReference>
<evidence type="ECO:0008006" key="10">
    <source>
        <dbReference type="Google" id="ProtNLM"/>
    </source>
</evidence>
<evidence type="ECO:0000256" key="2">
    <source>
        <dbReference type="ARBA" id="ARBA00022723"/>
    </source>
</evidence>
<dbReference type="GO" id="GO:0008270">
    <property type="term" value="F:zinc ion binding"/>
    <property type="evidence" value="ECO:0007669"/>
    <property type="project" value="InterPro"/>
</dbReference>
<dbReference type="GO" id="GO:0003677">
    <property type="term" value="F:DNA binding"/>
    <property type="evidence" value="ECO:0007669"/>
    <property type="project" value="InterPro"/>
</dbReference>
<protein>
    <recommendedName>
        <fullName evidence="10">Zn(2)-C6 fungal-type domain-containing protein</fullName>
    </recommendedName>
</protein>
<evidence type="ECO:0000256" key="5">
    <source>
        <dbReference type="SAM" id="MobiDB-lite"/>
    </source>
</evidence>
<dbReference type="Pfam" id="PF04082">
    <property type="entry name" value="Fungal_trans"/>
    <property type="match status" value="2"/>
</dbReference>
<feature type="coiled-coil region" evidence="4">
    <location>
        <begin position="1038"/>
        <end position="1065"/>
    </location>
</feature>